<dbReference type="Proteomes" id="UP001496674">
    <property type="component" value="Chromosome"/>
</dbReference>
<accession>A0ABM8IG94</accession>
<gene>
    <name evidence="3" type="ORF">BSYN_11980</name>
</gene>
<evidence type="ECO:0000313" key="4">
    <source>
        <dbReference type="Proteomes" id="UP001496674"/>
    </source>
</evidence>
<reference evidence="3 4" key="1">
    <citation type="submission" date="2023-04" db="EMBL/GenBank/DDBJ databases">
        <title>Draft genome sequence of acteroides sedimenti strain YN3PY1.</title>
        <authorList>
            <person name="Yoshida N."/>
        </authorList>
    </citation>
    <scope>NUCLEOTIDE SEQUENCE [LARGE SCALE GENOMIC DNA]</scope>
    <source>
        <strain evidence="3 4">YN3PY1</strain>
    </source>
</reference>
<sequence length="80" mass="9337">MDLVSLSVINNEIMFEQTFKNIDDILYKDSGANSELDYIGQTSWVLFLRYPDGLEQDKVDSERRWIIDIADIDTKTSFKI</sequence>
<evidence type="ECO:0000256" key="1">
    <source>
        <dbReference type="ARBA" id="ARBA00006594"/>
    </source>
</evidence>
<evidence type="ECO:0000313" key="3">
    <source>
        <dbReference type="EMBL" id="BEG98933.1"/>
    </source>
</evidence>
<keyword evidence="4" id="KW-1185">Reference proteome</keyword>
<dbReference type="Gene3D" id="1.20.1260.30">
    <property type="match status" value="1"/>
</dbReference>
<protein>
    <submittedName>
        <fullName evidence="3">Uncharacterized protein</fullName>
    </submittedName>
</protein>
<proteinExistence type="inferred from homology"/>
<evidence type="ECO:0000256" key="2">
    <source>
        <dbReference type="ARBA" id="ARBA00022747"/>
    </source>
</evidence>
<organism evidence="3 4">
    <name type="scientific">Bacteroides sedimenti</name>
    <dbReference type="NCBI Taxonomy" id="2136147"/>
    <lineage>
        <taxon>Bacteria</taxon>
        <taxon>Pseudomonadati</taxon>
        <taxon>Bacteroidota</taxon>
        <taxon>Bacteroidia</taxon>
        <taxon>Bacteroidales</taxon>
        <taxon>Bacteroidaceae</taxon>
        <taxon>Bacteroides</taxon>
    </lineage>
</organism>
<dbReference type="EMBL" id="AP028055">
    <property type="protein sequence ID" value="BEG98933.1"/>
    <property type="molecule type" value="Genomic_DNA"/>
</dbReference>
<dbReference type="InterPro" id="IPR038333">
    <property type="entry name" value="T1MK-like_N_sf"/>
</dbReference>
<keyword evidence="2" id="KW-0680">Restriction system</keyword>
<name>A0ABM8IG94_9BACE</name>
<comment type="similarity">
    <text evidence="1">Belongs to the N(4)/N(6)-methyltransferase family.</text>
</comment>